<evidence type="ECO:0000313" key="6">
    <source>
        <dbReference type="EMBL" id="CAF3850894.1"/>
    </source>
</evidence>
<reference evidence="5" key="1">
    <citation type="submission" date="2021-02" db="EMBL/GenBank/DDBJ databases">
        <authorList>
            <person name="Nowell W R."/>
        </authorList>
    </citation>
    <scope>NUCLEOTIDE SEQUENCE</scope>
</reference>
<evidence type="ECO:0000256" key="4">
    <source>
        <dbReference type="SAM" id="MobiDB-lite"/>
    </source>
</evidence>
<dbReference type="GO" id="GO:0015631">
    <property type="term" value="F:tubulin binding"/>
    <property type="evidence" value="ECO:0007669"/>
    <property type="project" value="TreeGrafter"/>
</dbReference>
<name>A0A814MW51_9BILA</name>
<sequence length="1097" mass="127061">MQVLNKNHLQEQQQNAFLIGNVDVGDVEDHTQVFSSSSTIINDKQTLEEQLLLSSPSKILNEREKPQNQHADNDFDLPLARSSLIFYNNQSFDEQQLLNKKFTKYEITPEYISNLPQQQSVRREKILWANNPRTLKRNPSKEQTFELTNTASRSFDSTYDMSQLNTQNKIILKNGNFDEDYNTYIESGYVESQDKKEDVSQLLDNILRSDEDTEFIPTSNRKLIKNQSVEIQTDNNKQQQKKTKIKRTRTKHRVNTADQVQQSLKQSPREQQLRAITAVRQPLSSFTHLVNGNGGDMTKTSAMKTARDIVCNDEVNTKHLISVDTSKAKSNLDVVRMCVKELGWKECALSTVLDSDIYWHSSTFNEGNQSFAFNSGRVNKFPGMNDILRKVHLTRSLNVMRSLYPAEYDFYPKTWFIPEQSEQFRDDVRYIHEQDQQHKRSLTTFIVKPSDGSQGEGIYLIRNPSSCIMTNRPHVIQEYIDRPLLINGLKFDLRIYVLILNLYPLELFLYDEGLARFATIDYKAPATENLHQTFMHLTNYSLNKKSATYKHTINDKQTDGSKRKLSVVWNQLIKMYGQDKIDKTKLLITELINKTIIAILPELRIEYEFELPMGKKQNISCFQIVGFDIILTDKLKPILLEVNANPSLRMDFEKETELGRVIYQPSPIDEEIKKPLVLETLKLALPKKKLHTMYELLIPHRGASLLDYEEAMTQRLEKVAQRRVDERSEKIRSIRLTRFDAKHNPYFSRPLKEFRKDDEEQQQQNKKVLLNPFTLVGGDNGKEDEDDPFLTSYNRTDEPKMVKRKKLKANNKKQLISNDDHESGENGANQSISTMIESDEKNLSPHEMYLLKKQYRQGLTANNGISGTTKGTKLLKLIYPSTYKSKYRQMFLLDKIAYIYIKIVVMMGHKRMTATHFRNFAQICGIMNDFITRESVDILYVQMLRKWQQFVLKTSSPGLPFAAFLEAFFLLSQRKFPSTKHLLDSVTQLATFCIRHLNTFLQSPNGHYLMPRVSRNGSNSNQNVDGRHEKRIYLHRLSTASPNHGITSISKDIVPTTISTTGLSVNQDTLMRTGTRRISTSLRDSKRSVFPLFFEVL</sequence>
<dbReference type="InterPro" id="IPR004344">
    <property type="entry name" value="TTL/TTLL_fam"/>
</dbReference>
<keyword evidence="2" id="KW-0547">Nucleotide-binding</keyword>
<dbReference type="OrthoDB" id="202825at2759"/>
<dbReference type="Proteomes" id="UP000663829">
    <property type="component" value="Unassembled WGS sequence"/>
</dbReference>
<evidence type="ECO:0000313" key="7">
    <source>
        <dbReference type="Proteomes" id="UP000663829"/>
    </source>
</evidence>
<dbReference type="Proteomes" id="UP000681722">
    <property type="component" value="Unassembled WGS sequence"/>
</dbReference>
<dbReference type="SUPFAM" id="SSF56059">
    <property type="entry name" value="Glutathione synthetase ATP-binding domain-like"/>
    <property type="match status" value="1"/>
</dbReference>
<dbReference type="Pfam" id="PF03133">
    <property type="entry name" value="TTL"/>
    <property type="match status" value="1"/>
</dbReference>
<dbReference type="GO" id="GO:0000226">
    <property type="term" value="P:microtubule cytoskeleton organization"/>
    <property type="evidence" value="ECO:0007669"/>
    <property type="project" value="TreeGrafter"/>
</dbReference>
<dbReference type="PANTHER" id="PTHR12241:SF154">
    <property type="entry name" value="TUBULIN POLYGLUTAMYLASE TTLL11"/>
    <property type="match status" value="1"/>
</dbReference>
<evidence type="ECO:0000313" key="5">
    <source>
        <dbReference type="EMBL" id="CAF1085219.1"/>
    </source>
</evidence>
<feature type="compositionally biased region" description="Polar residues" evidence="4">
    <location>
        <begin position="256"/>
        <end position="266"/>
    </location>
</feature>
<keyword evidence="7" id="KW-1185">Reference proteome</keyword>
<evidence type="ECO:0000256" key="2">
    <source>
        <dbReference type="ARBA" id="ARBA00022741"/>
    </source>
</evidence>
<evidence type="ECO:0000256" key="3">
    <source>
        <dbReference type="ARBA" id="ARBA00022840"/>
    </source>
</evidence>
<dbReference type="PANTHER" id="PTHR12241">
    <property type="entry name" value="TUBULIN POLYGLUTAMYLASE"/>
    <property type="match status" value="1"/>
</dbReference>
<keyword evidence="1" id="KW-0436">Ligase</keyword>
<gene>
    <name evidence="5" type="ORF">GPM918_LOCUS17972</name>
    <name evidence="6" type="ORF">SRO942_LOCUS17972</name>
</gene>
<dbReference type="Gene3D" id="3.30.470.20">
    <property type="entry name" value="ATP-grasp fold, B domain"/>
    <property type="match status" value="1"/>
</dbReference>
<dbReference type="AlphaFoldDB" id="A0A814MW51"/>
<comment type="caution">
    <text evidence="5">The sequence shown here is derived from an EMBL/GenBank/DDBJ whole genome shotgun (WGS) entry which is preliminary data.</text>
</comment>
<feature type="region of interest" description="Disordered" evidence="4">
    <location>
        <begin position="773"/>
        <end position="827"/>
    </location>
</feature>
<dbReference type="EMBL" id="CAJOBC010005077">
    <property type="protein sequence ID" value="CAF3850894.1"/>
    <property type="molecule type" value="Genomic_DNA"/>
</dbReference>
<dbReference type="PROSITE" id="PS51221">
    <property type="entry name" value="TTL"/>
    <property type="match status" value="1"/>
</dbReference>
<dbReference type="EMBL" id="CAJNOQ010005076">
    <property type="protein sequence ID" value="CAF1085219.1"/>
    <property type="molecule type" value="Genomic_DNA"/>
</dbReference>
<proteinExistence type="predicted"/>
<evidence type="ECO:0000256" key="1">
    <source>
        <dbReference type="ARBA" id="ARBA00022598"/>
    </source>
</evidence>
<feature type="region of interest" description="Disordered" evidence="4">
    <location>
        <begin position="230"/>
        <end position="270"/>
    </location>
</feature>
<keyword evidence="3" id="KW-0067">ATP-binding</keyword>
<feature type="compositionally biased region" description="Basic residues" evidence="4">
    <location>
        <begin position="802"/>
        <end position="811"/>
    </location>
</feature>
<protein>
    <submittedName>
        <fullName evidence="5">Uncharacterized protein</fullName>
    </submittedName>
</protein>
<feature type="compositionally biased region" description="Basic residues" evidence="4">
    <location>
        <begin position="239"/>
        <end position="254"/>
    </location>
</feature>
<dbReference type="GO" id="GO:0036064">
    <property type="term" value="C:ciliary basal body"/>
    <property type="evidence" value="ECO:0007669"/>
    <property type="project" value="TreeGrafter"/>
</dbReference>
<accession>A0A814MW51</accession>
<organism evidence="5 7">
    <name type="scientific">Didymodactylos carnosus</name>
    <dbReference type="NCBI Taxonomy" id="1234261"/>
    <lineage>
        <taxon>Eukaryota</taxon>
        <taxon>Metazoa</taxon>
        <taxon>Spiralia</taxon>
        <taxon>Gnathifera</taxon>
        <taxon>Rotifera</taxon>
        <taxon>Eurotatoria</taxon>
        <taxon>Bdelloidea</taxon>
        <taxon>Philodinida</taxon>
        <taxon>Philodinidae</taxon>
        <taxon>Didymodactylos</taxon>
    </lineage>
</organism>
<dbReference type="GO" id="GO:0070740">
    <property type="term" value="F:tubulin-glutamic acid ligase activity"/>
    <property type="evidence" value="ECO:0007669"/>
    <property type="project" value="TreeGrafter"/>
</dbReference>
<dbReference type="GO" id="GO:0005524">
    <property type="term" value="F:ATP binding"/>
    <property type="evidence" value="ECO:0007669"/>
    <property type="project" value="UniProtKB-KW"/>
</dbReference>